<gene>
    <name evidence="1" type="ORF">GRAN_3522</name>
</gene>
<name>A0A4Q0SZG5_9BACT</name>
<sequence length="66" mass="7165">MEIIDQTGGVTEVRVHQLVKSLGGDVLFDGEVWHVYTIANGLIERMELKDSGSGPDPTPSAAFSRH</sequence>
<proteinExistence type="predicted"/>
<dbReference type="Proteomes" id="UP000289437">
    <property type="component" value="Unassembled WGS sequence"/>
</dbReference>
<evidence type="ECO:0000313" key="1">
    <source>
        <dbReference type="EMBL" id="RXH56665.1"/>
    </source>
</evidence>
<organism evidence="1 2">
    <name type="scientific">Granulicella sibirica</name>
    <dbReference type="NCBI Taxonomy" id="2479048"/>
    <lineage>
        <taxon>Bacteria</taxon>
        <taxon>Pseudomonadati</taxon>
        <taxon>Acidobacteriota</taxon>
        <taxon>Terriglobia</taxon>
        <taxon>Terriglobales</taxon>
        <taxon>Acidobacteriaceae</taxon>
        <taxon>Granulicella</taxon>
    </lineage>
</organism>
<keyword evidence="2" id="KW-1185">Reference proteome</keyword>
<protein>
    <submittedName>
        <fullName evidence="1">Uncharacterized protein</fullName>
    </submittedName>
</protein>
<dbReference type="AlphaFoldDB" id="A0A4Q0SZG5"/>
<evidence type="ECO:0000313" key="2">
    <source>
        <dbReference type="Proteomes" id="UP000289437"/>
    </source>
</evidence>
<accession>A0A4Q0SZG5</accession>
<reference evidence="2" key="2">
    <citation type="submission" date="2019-02" db="EMBL/GenBank/DDBJ databases">
        <title>Granulicella sibirica sp. nov., a psychrotolerant acidobacterium isolated from an organic soil layer in forested tundra, West Siberia.</title>
        <authorList>
            <person name="Oshkin I.Y."/>
            <person name="Kulichevskaya I.S."/>
            <person name="Rijpstra W.I.C."/>
            <person name="Sinninghe Damste J.S."/>
            <person name="Rakitin A.L."/>
            <person name="Ravin N.V."/>
            <person name="Dedysh S.N."/>
        </authorList>
    </citation>
    <scope>NUCLEOTIDE SEQUENCE [LARGE SCALE GENOMIC DNA]</scope>
    <source>
        <strain evidence="2">AF10</strain>
    </source>
</reference>
<comment type="caution">
    <text evidence="1">The sequence shown here is derived from an EMBL/GenBank/DDBJ whole genome shotgun (WGS) entry which is preliminary data.</text>
</comment>
<reference evidence="1 2" key="1">
    <citation type="submission" date="2018-11" db="EMBL/GenBank/DDBJ databases">
        <authorList>
            <person name="Mardanov A.V."/>
            <person name="Ravin N.V."/>
            <person name="Dedysh S.N."/>
        </authorList>
    </citation>
    <scope>NUCLEOTIDE SEQUENCE [LARGE SCALE GENOMIC DNA]</scope>
    <source>
        <strain evidence="1 2">AF10</strain>
    </source>
</reference>
<dbReference type="EMBL" id="RDSM01000002">
    <property type="protein sequence ID" value="RXH56665.1"/>
    <property type="molecule type" value="Genomic_DNA"/>
</dbReference>